<feature type="compositionally biased region" description="Basic residues" evidence="1">
    <location>
        <begin position="28"/>
        <end position="47"/>
    </location>
</feature>
<organism evidence="2 3">
    <name type="scientific">Austropuccinia psidii MF-1</name>
    <dbReference type="NCBI Taxonomy" id="1389203"/>
    <lineage>
        <taxon>Eukaryota</taxon>
        <taxon>Fungi</taxon>
        <taxon>Dikarya</taxon>
        <taxon>Basidiomycota</taxon>
        <taxon>Pucciniomycotina</taxon>
        <taxon>Pucciniomycetes</taxon>
        <taxon>Pucciniales</taxon>
        <taxon>Sphaerophragmiaceae</taxon>
        <taxon>Austropuccinia</taxon>
    </lineage>
</organism>
<evidence type="ECO:0000313" key="3">
    <source>
        <dbReference type="Proteomes" id="UP000765509"/>
    </source>
</evidence>
<dbReference type="AlphaFoldDB" id="A0A9Q3HU95"/>
<gene>
    <name evidence="2" type="ORF">O181_057796</name>
</gene>
<proteinExistence type="predicted"/>
<reference evidence="2" key="1">
    <citation type="submission" date="2021-03" db="EMBL/GenBank/DDBJ databases">
        <title>Draft genome sequence of rust myrtle Austropuccinia psidii MF-1, a brazilian biotype.</title>
        <authorList>
            <person name="Quecine M.C."/>
            <person name="Pachon D.M.R."/>
            <person name="Bonatelli M.L."/>
            <person name="Correr F.H."/>
            <person name="Franceschini L.M."/>
            <person name="Leite T.F."/>
            <person name="Margarido G.R.A."/>
            <person name="Almeida C.A."/>
            <person name="Ferrarezi J.A."/>
            <person name="Labate C.A."/>
        </authorList>
    </citation>
    <scope>NUCLEOTIDE SEQUENCE</scope>
    <source>
        <strain evidence="2">MF-1</strain>
    </source>
</reference>
<comment type="caution">
    <text evidence="2">The sequence shown here is derived from an EMBL/GenBank/DDBJ whole genome shotgun (WGS) entry which is preliminary data.</text>
</comment>
<protein>
    <submittedName>
        <fullName evidence="2">Uncharacterized protein</fullName>
    </submittedName>
</protein>
<evidence type="ECO:0000313" key="2">
    <source>
        <dbReference type="EMBL" id="MBW0518081.1"/>
    </source>
</evidence>
<feature type="compositionally biased region" description="Low complexity" evidence="1">
    <location>
        <begin position="1"/>
        <end position="20"/>
    </location>
</feature>
<evidence type="ECO:0000256" key="1">
    <source>
        <dbReference type="SAM" id="MobiDB-lite"/>
    </source>
</evidence>
<accession>A0A9Q3HU95</accession>
<keyword evidence="3" id="KW-1185">Reference proteome</keyword>
<dbReference type="Proteomes" id="UP000765509">
    <property type="component" value="Unassembled WGS sequence"/>
</dbReference>
<feature type="region of interest" description="Disordered" evidence="1">
    <location>
        <begin position="1"/>
        <end position="53"/>
    </location>
</feature>
<sequence length="156" mass="17828">MTTAFEEVPVVSTSSTPASEASKEKPKGLQKKKTGPKNHQGKGKGKNKLAQTLPTRVQDPQIAAFSHGQWLQYGQDVYGIHSKREGQDEQDFSMEIIDEIQFFKYSIDVELDKFDAKLNKITSDIIELKRNDEKYTKWYKLTNVRLDSLTNTCDRI</sequence>
<dbReference type="EMBL" id="AVOT02026389">
    <property type="protein sequence ID" value="MBW0518081.1"/>
    <property type="molecule type" value="Genomic_DNA"/>
</dbReference>
<name>A0A9Q3HU95_9BASI</name>